<evidence type="ECO:0000259" key="1">
    <source>
        <dbReference type="Pfam" id="PF02492"/>
    </source>
</evidence>
<evidence type="ECO:0000313" key="2">
    <source>
        <dbReference type="EMBL" id="RUS27486.1"/>
    </source>
</evidence>
<dbReference type="Gene3D" id="3.40.50.300">
    <property type="entry name" value="P-loop containing nucleotide triphosphate hydrolases"/>
    <property type="match status" value="1"/>
</dbReference>
<dbReference type="InterPro" id="IPR051316">
    <property type="entry name" value="Zinc-reg_GTPase_activator"/>
</dbReference>
<dbReference type="EMBL" id="RBNJ01008303">
    <property type="protein sequence ID" value="RUS27486.1"/>
    <property type="molecule type" value="Genomic_DNA"/>
</dbReference>
<dbReference type="InterPro" id="IPR027417">
    <property type="entry name" value="P-loop_NTPase"/>
</dbReference>
<feature type="non-terminal residue" evidence="2">
    <location>
        <position position="105"/>
    </location>
</feature>
<evidence type="ECO:0000313" key="3">
    <source>
        <dbReference type="Proteomes" id="UP000274822"/>
    </source>
</evidence>
<dbReference type="SUPFAM" id="SSF52540">
    <property type="entry name" value="P-loop containing nucleoside triphosphate hydrolases"/>
    <property type="match status" value="1"/>
</dbReference>
<sequence>MSDSEEDGPDTRIPVTVLTGFLGSGKVLSILATLPSLRFFTLHLTATHPHVDTPHVDTQTTLLNYILKADHGKRVAVIENEFGEVGVDDALVVDAGEEIFETQNG</sequence>
<keyword evidence="3" id="KW-1185">Reference proteome</keyword>
<organism evidence="2 3">
    <name type="scientific">Jimgerdemannia flammicorona</name>
    <dbReference type="NCBI Taxonomy" id="994334"/>
    <lineage>
        <taxon>Eukaryota</taxon>
        <taxon>Fungi</taxon>
        <taxon>Fungi incertae sedis</taxon>
        <taxon>Mucoromycota</taxon>
        <taxon>Mucoromycotina</taxon>
        <taxon>Endogonomycetes</taxon>
        <taxon>Endogonales</taxon>
        <taxon>Endogonaceae</taxon>
        <taxon>Jimgerdemannia</taxon>
    </lineage>
</organism>
<dbReference type="AlphaFoldDB" id="A0A433QCF0"/>
<name>A0A433QCF0_9FUNG</name>
<feature type="domain" description="CobW/HypB/UreG nucleotide-binding" evidence="1">
    <location>
        <begin position="60"/>
        <end position="105"/>
    </location>
</feature>
<dbReference type="PANTHER" id="PTHR13748:SF70">
    <property type="entry name" value="COBW_HYPB_UREG NUCLEOTIDE-BINDING DOMAIN-CONTAINING PROTEIN"/>
    <property type="match status" value="1"/>
</dbReference>
<dbReference type="GO" id="GO:0005737">
    <property type="term" value="C:cytoplasm"/>
    <property type="evidence" value="ECO:0007669"/>
    <property type="project" value="TreeGrafter"/>
</dbReference>
<dbReference type="InterPro" id="IPR003495">
    <property type="entry name" value="CobW/HypB/UreG_nucleotide-bd"/>
</dbReference>
<dbReference type="PANTHER" id="PTHR13748">
    <property type="entry name" value="COBW-RELATED"/>
    <property type="match status" value="1"/>
</dbReference>
<reference evidence="2 3" key="1">
    <citation type="journal article" date="2018" name="New Phytol.">
        <title>Phylogenomics of Endogonaceae and evolution of mycorrhizas within Mucoromycota.</title>
        <authorList>
            <person name="Chang Y."/>
            <person name="Desiro A."/>
            <person name="Na H."/>
            <person name="Sandor L."/>
            <person name="Lipzen A."/>
            <person name="Clum A."/>
            <person name="Barry K."/>
            <person name="Grigoriev I.V."/>
            <person name="Martin F.M."/>
            <person name="Stajich J.E."/>
            <person name="Smith M.E."/>
            <person name="Bonito G."/>
            <person name="Spatafora J.W."/>
        </authorList>
    </citation>
    <scope>NUCLEOTIDE SEQUENCE [LARGE SCALE GENOMIC DNA]</scope>
    <source>
        <strain evidence="2 3">AD002</strain>
    </source>
</reference>
<protein>
    <recommendedName>
        <fullName evidence="1">CobW/HypB/UreG nucleotide-binding domain-containing protein</fullName>
    </recommendedName>
</protein>
<dbReference type="Pfam" id="PF02492">
    <property type="entry name" value="cobW"/>
    <property type="match status" value="1"/>
</dbReference>
<accession>A0A433QCF0</accession>
<comment type="caution">
    <text evidence="2">The sequence shown here is derived from an EMBL/GenBank/DDBJ whole genome shotgun (WGS) entry which is preliminary data.</text>
</comment>
<gene>
    <name evidence="2" type="ORF">BC938DRAFT_483190</name>
</gene>
<proteinExistence type="predicted"/>
<dbReference type="Proteomes" id="UP000274822">
    <property type="component" value="Unassembled WGS sequence"/>
</dbReference>